<dbReference type="Proteomes" id="UP000563426">
    <property type="component" value="Unassembled WGS sequence"/>
</dbReference>
<keyword evidence="3 6" id="KW-0812">Transmembrane</keyword>
<evidence type="ECO:0000313" key="9">
    <source>
        <dbReference type="Proteomes" id="UP000563426"/>
    </source>
</evidence>
<evidence type="ECO:0000256" key="5">
    <source>
        <dbReference type="ARBA" id="ARBA00023136"/>
    </source>
</evidence>
<dbReference type="EMBL" id="JABFJV010000051">
    <property type="protein sequence ID" value="NOK33890.1"/>
    <property type="molecule type" value="Genomic_DNA"/>
</dbReference>
<name>A0A3A8IG62_9BACT</name>
<keyword evidence="5 6" id="KW-0472">Membrane</keyword>
<dbReference type="Pfam" id="PF07690">
    <property type="entry name" value="MFS_1"/>
    <property type="match status" value="1"/>
</dbReference>
<feature type="transmembrane region" description="Helical" evidence="6">
    <location>
        <begin position="257"/>
        <end position="274"/>
    </location>
</feature>
<dbReference type="InterPro" id="IPR036259">
    <property type="entry name" value="MFS_trans_sf"/>
</dbReference>
<feature type="transmembrane region" description="Helical" evidence="6">
    <location>
        <begin position="350"/>
        <end position="369"/>
    </location>
</feature>
<feature type="transmembrane region" description="Helical" evidence="6">
    <location>
        <begin position="174"/>
        <end position="192"/>
    </location>
</feature>
<dbReference type="PANTHER" id="PTHR43124:SF3">
    <property type="entry name" value="CHLORAMPHENICOL EFFLUX PUMP RV0191"/>
    <property type="match status" value="1"/>
</dbReference>
<feature type="transmembrane region" description="Helical" evidence="6">
    <location>
        <begin position="381"/>
        <end position="400"/>
    </location>
</feature>
<feature type="transmembrane region" description="Helical" evidence="6">
    <location>
        <begin position="57"/>
        <end position="77"/>
    </location>
</feature>
<evidence type="ECO:0000313" key="8">
    <source>
        <dbReference type="EMBL" id="NOK33890.1"/>
    </source>
</evidence>
<dbReference type="RefSeq" id="WP_120523752.1">
    <property type="nucleotide sequence ID" value="NZ_JABFJV010000051.1"/>
</dbReference>
<reference evidence="8 9" key="1">
    <citation type="submission" date="2020-05" db="EMBL/GenBank/DDBJ databases">
        <authorList>
            <person name="Whitworth D."/>
        </authorList>
    </citation>
    <scope>NUCLEOTIDE SEQUENCE [LARGE SCALE GENOMIC DNA]</scope>
    <source>
        <strain evidence="8 9">AB043B</strain>
    </source>
</reference>
<evidence type="ECO:0000256" key="2">
    <source>
        <dbReference type="ARBA" id="ARBA00022475"/>
    </source>
</evidence>
<dbReference type="SUPFAM" id="SSF103473">
    <property type="entry name" value="MFS general substrate transporter"/>
    <property type="match status" value="1"/>
</dbReference>
<dbReference type="GO" id="GO:0022857">
    <property type="term" value="F:transmembrane transporter activity"/>
    <property type="evidence" value="ECO:0007669"/>
    <property type="project" value="InterPro"/>
</dbReference>
<sequence>MPESSESASSRSVSERAVVLLIGAVQFVNILDFVMVMPLGPDFAKGLGIESSHIGTIGGSYTAAASVAGLLGGYFLDRFDRRKALAVCMLGLVAATAAGGLALGLSTLLLARVCAGLFGGPATALSLSIIADLIPVERRGRALGAVMASFSVASVLGVPLALKVAELGTWRTPFFVVAALGLVVVVAALWLLPPVRGHLKPGGSASRAVGVGELLTRTDVQLSYLMTALVMMSGFIVIPNISAYLQQNLGYPRDHLWIIYFAGGIVSFITLRLTGPLVDRFGSFRVGTVGVVLAALSTYVGFVHYPAWLPIPALFMVFMLAMGVRNVAYNTLTSRVPDNPVRARFMSLQSATQHMASALGAFLSSRLLVDLPDGTLGGMDTIAWVSIALSVGIPVMLWVVEGRVRSREQARALAVPPAQGMAAPLSPQANPHA</sequence>
<gene>
    <name evidence="8" type="ORF">HMI49_11835</name>
</gene>
<dbReference type="PROSITE" id="PS50850">
    <property type="entry name" value="MFS"/>
    <property type="match status" value="1"/>
</dbReference>
<dbReference type="Gene3D" id="1.20.1250.20">
    <property type="entry name" value="MFS general substrate transporter like domains"/>
    <property type="match status" value="1"/>
</dbReference>
<evidence type="ECO:0000256" key="6">
    <source>
        <dbReference type="SAM" id="Phobius"/>
    </source>
</evidence>
<dbReference type="InterPro" id="IPR011701">
    <property type="entry name" value="MFS"/>
</dbReference>
<feature type="transmembrane region" description="Helical" evidence="6">
    <location>
        <begin position="17"/>
        <end position="37"/>
    </location>
</feature>
<protein>
    <submittedName>
        <fullName evidence="8">MFS transporter</fullName>
    </submittedName>
</protein>
<proteinExistence type="predicted"/>
<dbReference type="OrthoDB" id="9812221at2"/>
<feature type="transmembrane region" description="Helical" evidence="6">
    <location>
        <begin position="286"/>
        <end position="305"/>
    </location>
</feature>
<keyword evidence="4 6" id="KW-1133">Transmembrane helix</keyword>
<evidence type="ECO:0000256" key="3">
    <source>
        <dbReference type="ARBA" id="ARBA00022692"/>
    </source>
</evidence>
<feature type="transmembrane region" description="Helical" evidence="6">
    <location>
        <begin position="109"/>
        <end position="130"/>
    </location>
</feature>
<evidence type="ECO:0000256" key="1">
    <source>
        <dbReference type="ARBA" id="ARBA00004651"/>
    </source>
</evidence>
<feature type="transmembrane region" description="Helical" evidence="6">
    <location>
        <begin position="311"/>
        <end position="329"/>
    </location>
</feature>
<dbReference type="InterPro" id="IPR050189">
    <property type="entry name" value="MFS_Efflux_Transporters"/>
</dbReference>
<dbReference type="GO" id="GO:0005886">
    <property type="term" value="C:plasma membrane"/>
    <property type="evidence" value="ECO:0007669"/>
    <property type="project" value="UniProtKB-SubCell"/>
</dbReference>
<organism evidence="8 9">
    <name type="scientific">Corallococcus exercitus</name>
    <dbReference type="NCBI Taxonomy" id="2316736"/>
    <lineage>
        <taxon>Bacteria</taxon>
        <taxon>Pseudomonadati</taxon>
        <taxon>Myxococcota</taxon>
        <taxon>Myxococcia</taxon>
        <taxon>Myxococcales</taxon>
        <taxon>Cystobacterineae</taxon>
        <taxon>Myxococcaceae</taxon>
        <taxon>Corallococcus</taxon>
    </lineage>
</organism>
<evidence type="ECO:0000256" key="4">
    <source>
        <dbReference type="ARBA" id="ARBA00022989"/>
    </source>
</evidence>
<feature type="transmembrane region" description="Helical" evidence="6">
    <location>
        <begin position="84"/>
        <end position="103"/>
    </location>
</feature>
<accession>A0A3A8IG62</accession>
<comment type="caution">
    <text evidence="8">The sequence shown here is derived from an EMBL/GenBank/DDBJ whole genome shotgun (WGS) entry which is preliminary data.</text>
</comment>
<dbReference type="PANTHER" id="PTHR43124">
    <property type="entry name" value="PURINE EFFLUX PUMP PBUE"/>
    <property type="match status" value="1"/>
</dbReference>
<comment type="subcellular location">
    <subcellularLocation>
        <location evidence="1">Cell membrane</location>
        <topology evidence="1">Multi-pass membrane protein</topology>
    </subcellularLocation>
</comment>
<dbReference type="CDD" id="cd17324">
    <property type="entry name" value="MFS_NepI_like"/>
    <property type="match status" value="1"/>
</dbReference>
<keyword evidence="9" id="KW-1185">Reference proteome</keyword>
<feature type="transmembrane region" description="Helical" evidence="6">
    <location>
        <begin position="224"/>
        <end position="245"/>
    </location>
</feature>
<feature type="domain" description="Major facilitator superfamily (MFS) profile" evidence="7">
    <location>
        <begin position="18"/>
        <end position="404"/>
    </location>
</feature>
<keyword evidence="2" id="KW-1003">Cell membrane</keyword>
<dbReference type="InterPro" id="IPR020846">
    <property type="entry name" value="MFS_dom"/>
</dbReference>
<feature type="transmembrane region" description="Helical" evidence="6">
    <location>
        <begin position="142"/>
        <end position="162"/>
    </location>
</feature>
<dbReference type="AlphaFoldDB" id="A0A3A8IG62"/>
<evidence type="ECO:0000259" key="7">
    <source>
        <dbReference type="PROSITE" id="PS50850"/>
    </source>
</evidence>